<dbReference type="AlphaFoldDB" id="A0A3L6R9L2"/>
<reference evidence="2" key="1">
    <citation type="journal article" date="2019" name="Nat. Commun.">
        <title>The genome of broomcorn millet.</title>
        <authorList>
            <person name="Zou C."/>
            <person name="Miki D."/>
            <person name="Li D."/>
            <person name="Tang Q."/>
            <person name="Xiao L."/>
            <person name="Rajput S."/>
            <person name="Deng P."/>
            <person name="Jia W."/>
            <person name="Huang R."/>
            <person name="Zhang M."/>
            <person name="Sun Y."/>
            <person name="Hu J."/>
            <person name="Fu X."/>
            <person name="Schnable P.S."/>
            <person name="Li F."/>
            <person name="Zhang H."/>
            <person name="Feng B."/>
            <person name="Zhu X."/>
            <person name="Liu R."/>
            <person name="Schnable J.C."/>
            <person name="Zhu J.-K."/>
            <person name="Zhang H."/>
        </authorList>
    </citation>
    <scope>NUCLEOTIDE SEQUENCE [LARGE SCALE GENOMIC DNA]</scope>
</reference>
<protein>
    <recommendedName>
        <fullName evidence="3">F-box protein</fullName>
    </recommendedName>
</protein>
<dbReference type="Proteomes" id="UP000275267">
    <property type="component" value="Unassembled WGS sequence"/>
</dbReference>
<dbReference type="EMBL" id="PQIB02000009">
    <property type="protein sequence ID" value="RLM99558.1"/>
    <property type="molecule type" value="Genomic_DNA"/>
</dbReference>
<accession>A0A3L6R9L2</accession>
<keyword evidence="2" id="KW-1185">Reference proteome</keyword>
<evidence type="ECO:0000313" key="1">
    <source>
        <dbReference type="EMBL" id="RLM99558.1"/>
    </source>
</evidence>
<organism evidence="1 2">
    <name type="scientific">Panicum miliaceum</name>
    <name type="common">Proso millet</name>
    <name type="synonym">Broomcorn millet</name>
    <dbReference type="NCBI Taxonomy" id="4540"/>
    <lineage>
        <taxon>Eukaryota</taxon>
        <taxon>Viridiplantae</taxon>
        <taxon>Streptophyta</taxon>
        <taxon>Embryophyta</taxon>
        <taxon>Tracheophyta</taxon>
        <taxon>Spermatophyta</taxon>
        <taxon>Magnoliopsida</taxon>
        <taxon>Liliopsida</taxon>
        <taxon>Poales</taxon>
        <taxon>Poaceae</taxon>
        <taxon>PACMAD clade</taxon>
        <taxon>Panicoideae</taxon>
        <taxon>Panicodae</taxon>
        <taxon>Paniceae</taxon>
        <taxon>Panicinae</taxon>
        <taxon>Panicum</taxon>
        <taxon>Panicum sect. Panicum</taxon>
    </lineage>
</organism>
<evidence type="ECO:0000313" key="2">
    <source>
        <dbReference type="Proteomes" id="UP000275267"/>
    </source>
</evidence>
<gene>
    <name evidence="1" type="ORF">C2845_PM06G04260</name>
</gene>
<evidence type="ECO:0008006" key="3">
    <source>
        <dbReference type="Google" id="ProtNLM"/>
    </source>
</evidence>
<sequence length="141" mass="15834">MIVLTRYLTVSAVRLSLDPAGGFTERRRFLCDATQRNKNGTATWHPLLYALHGLLVLQQRPGLYIICNPVTRQWTNLPVLAPEPCFTAFPCGFYFHSSSGEYRLLCHGDEAGWGAAGASLAPHDFFQLPRCPELIRLKFPD</sequence>
<proteinExistence type="predicted"/>
<name>A0A3L6R9L2_PANMI</name>
<comment type="caution">
    <text evidence="1">The sequence shown here is derived from an EMBL/GenBank/DDBJ whole genome shotgun (WGS) entry which is preliminary data.</text>
</comment>